<feature type="compositionally biased region" description="Polar residues" evidence="1">
    <location>
        <begin position="547"/>
        <end position="563"/>
    </location>
</feature>
<evidence type="ECO:0000256" key="1">
    <source>
        <dbReference type="SAM" id="MobiDB-lite"/>
    </source>
</evidence>
<protein>
    <submittedName>
        <fullName evidence="3">Uncharacterized protein</fullName>
    </submittedName>
</protein>
<dbReference type="EMBL" id="SKCS01000403">
    <property type="protein sequence ID" value="TNN08799.1"/>
    <property type="molecule type" value="Genomic_DNA"/>
</dbReference>
<feature type="transmembrane region" description="Helical" evidence="2">
    <location>
        <begin position="48"/>
        <end position="67"/>
    </location>
</feature>
<feature type="compositionally biased region" description="Polar residues" evidence="1">
    <location>
        <begin position="156"/>
        <end position="167"/>
    </location>
</feature>
<dbReference type="InterPro" id="IPR053291">
    <property type="entry name" value="Ommatidial_diff-associated"/>
</dbReference>
<comment type="caution">
    <text evidence="3">The sequence shown here is derived from an EMBL/GenBank/DDBJ whole genome shotgun (WGS) entry which is preliminary data.</text>
</comment>
<proteinExistence type="predicted"/>
<feature type="transmembrane region" description="Helical" evidence="2">
    <location>
        <begin position="578"/>
        <end position="602"/>
    </location>
</feature>
<evidence type="ECO:0000313" key="4">
    <source>
        <dbReference type="Proteomes" id="UP000311919"/>
    </source>
</evidence>
<feature type="transmembrane region" description="Helical" evidence="2">
    <location>
        <begin position="88"/>
        <end position="113"/>
    </location>
</feature>
<evidence type="ECO:0000256" key="2">
    <source>
        <dbReference type="SAM" id="Phobius"/>
    </source>
</evidence>
<feature type="region of interest" description="Disordered" evidence="1">
    <location>
        <begin position="156"/>
        <end position="182"/>
    </location>
</feature>
<accession>A0A4Z2CX34</accession>
<feature type="region of interest" description="Disordered" evidence="1">
    <location>
        <begin position="910"/>
        <end position="933"/>
    </location>
</feature>
<feature type="compositionally biased region" description="Polar residues" evidence="1">
    <location>
        <begin position="1074"/>
        <end position="1091"/>
    </location>
</feature>
<feature type="compositionally biased region" description="Polar residues" evidence="1">
    <location>
        <begin position="509"/>
        <end position="539"/>
    </location>
</feature>
<feature type="transmembrane region" description="Helical" evidence="2">
    <location>
        <begin position="390"/>
        <end position="415"/>
    </location>
</feature>
<feature type="region of interest" description="Disordered" evidence="1">
    <location>
        <begin position="505"/>
        <end position="571"/>
    </location>
</feature>
<dbReference type="OrthoDB" id="10033661at2759"/>
<keyword evidence="2" id="KW-0812">Transmembrane</keyword>
<reference evidence="3 4" key="1">
    <citation type="submission" date="2019-03" db="EMBL/GenBank/DDBJ databases">
        <title>An improved genome assembly of the fluke Schistosoma japonicum.</title>
        <authorList>
            <person name="Hu W."/>
            <person name="Luo F."/>
            <person name="Yin M."/>
            <person name="Mo X."/>
            <person name="Sun C."/>
            <person name="Wu Q."/>
            <person name="Zhu B."/>
            <person name="Xiang M."/>
            <person name="Wang J."/>
            <person name="Wang Y."/>
            <person name="Zhang T."/>
            <person name="Xu B."/>
            <person name="Zheng H."/>
            <person name="Feng Z."/>
        </authorList>
    </citation>
    <scope>NUCLEOTIDE SEQUENCE [LARGE SCALE GENOMIC DNA]</scope>
    <source>
        <strain evidence="3">HuSjv2</strain>
        <tissue evidence="3">Worms</tissue>
    </source>
</reference>
<keyword evidence="2" id="KW-1133">Transmembrane helix</keyword>
<feature type="region of interest" description="Disordered" evidence="1">
    <location>
        <begin position="1071"/>
        <end position="1103"/>
    </location>
</feature>
<gene>
    <name evidence="3" type="ORF">EWB00_006783</name>
</gene>
<dbReference type="Proteomes" id="UP000311919">
    <property type="component" value="Unassembled WGS sequence"/>
</dbReference>
<keyword evidence="2" id="KW-0472">Membrane</keyword>
<dbReference type="AlphaFoldDB" id="A0A4Z2CX34"/>
<feature type="compositionally biased region" description="Basic and acidic residues" evidence="1">
    <location>
        <begin position="1093"/>
        <end position="1103"/>
    </location>
</feature>
<feature type="transmembrane region" description="Helical" evidence="2">
    <location>
        <begin position="614"/>
        <end position="635"/>
    </location>
</feature>
<feature type="compositionally biased region" description="Polar residues" evidence="1">
    <location>
        <begin position="860"/>
        <end position="879"/>
    </location>
</feature>
<feature type="region of interest" description="Disordered" evidence="1">
    <location>
        <begin position="860"/>
        <end position="886"/>
    </location>
</feature>
<dbReference type="PANTHER" id="PTHR21579:SF16">
    <property type="entry name" value="HTRL DOMAIN CONTAINING"/>
    <property type="match status" value="1"/>
</dbReference>
<organism evidence="3 4">
    <name type="scientific">Schistosoma japonicum</name>
    <name type="common">Blood fluke</name>
    <dbReference type="NCBI Taxonomy" id="6182"/>
    <lineage>
        <taxon>Eukaryota</taxon>
        <taxon>Metazoa</taxon>
        <taxon>Spiralia</taxon>
        <taxon>Lophotrochozoa</taxon>
        <taxon>Platyhelminthes</taxon>
        <taxon>Trematoda</taxon>
        <taxon>Digenea</taxon>
        <taxon>Strigeidida</taxon>
        <taxon>Schistosomatoidea</taxon>
        <taxon>Schistosomatidae</taxon>
        <taxon>Schistosoma</taxon>
    </lineage>
</organism>
<dbReference type="PANTHER" id="PTHR21579">
    <property type="entry name" value="PROTEIN TINCAR"/>
    <property type="match status" value="1"/>
</dbReference>
<feature type="transmembrane region" description="Helical" evidence="2">
    <location>
        <begin position="337"/>
        <end position="355"/>
    </location>
</feature>
<feature type="transmembrane region" description="Helical" evidence="2">
    <location>
        <begin position="311"/>
        <end position="330"/>
    </location>
</feature>
<sequence>MSNSQLHPAFYASRRQLWATLSTGKVSCCWKFIQNNGIGSNCISLSNIWYVIFTISSILWLLVRAIWRYKDFKAQAYDPRFGNKWDEINTLHFQLACIIFSLCLFPIMIYSALCRVGHSANDSVILGKDMLHLQNLLLSFPTLQKLSSMHTTVMNGNNGSRYSSTALPNGGGTTRSREQQPSLEDDALDSFIIKKRGEDFYEQISNHFKPFSAILYVLITYSFLLPICIMEAEQIKNEAIDPRYVFQSSMDRIFGQSANERYTTFLMQHIKTKTKQNLNNPLLDDGKMSLYENERPFPSHVYPTTPSEISIEYACFIISLFMLTVQYAAPFYFTSRIFSLLFTMYIALTSVYLLVDVETIAVLYKLNTVGIRDPGGSIIIHIDTDLKYITSWYCVLLSAAGLPAMIICLMAIYAYGETKFKEAVTNYAQLLIAGEIPSINGTPSIKVARGNLIKTVDYDTTNHNPDSNATIETMIGEQVGLESTYQESIINLPITLAITTKHWHPPLSSRRNGQLPKRSNTPLPYNQSQNNGSEMSTSLKRGRGIPLSTSTELSNSVHTLNETSNSSSKSTQSRWSRVGLSIIATFSFIWVSTIRICLMGSILKCYWKTGLEIALADTILTVLYMICWLILWFGLSVKTAWRFRLLHNNNYLASTGQRDSFLQKGVFPNGCDNQAFGSPEFQQQIHMNVNGAYPNLWPYVSYPPWIAPGTVITAGLPVGTTGDLQQTSNVVNGLTVGGGSGGDSLYGCFPDLTNQTQNPSADVANQYHPHSRCISLPSGPPTLSEESDITANQQEQNDCNNNNKYFRPVTTPSLTGSAYLNDNHQTPVEIRQPYATPQNSNLQRSRTIQEISYSTAYEQFSGQNSGRNRGVVSNSSHTNNQRHRVSPMIPEPTYATLATLSKQSVQNNAFRPNSVTPLDPHNKGRTSPTNISRNISYRRPCTRVTFQDIDNNFSGSRIVINDGATGSSDSGVCTNGHGSSIQQNVNYSEKQYQKGKIKPELYDMFEPDIYQKPGVECAFDRDYTNANVKDGNVMKNSSNIASHHNNNNDIEISTDMTSFAIKRNHKRDECISYGSHNDTPNSLQRNSNYSHQIDPDDRLCSQV</sequence>
<evidence type="ECO:0000313" key="3">
    <source>
        <dbReference type="EMBL" id="TNN08799.1"/>
    </source>
</evidence>
<name>A0A4Z2CX34_SCHJA</name>
<keyword evidence="4" id="KW-1185">Reference proteome</keyword>